<proteinExistence type="predicted"/>
<feature type="region of interest" description="Disordered" evidence="1">
    <location>
        <begin position="286"/>
        <end position="361"/>
    </location>
</feature>
<dbReference type="AlphaFoldDB" id="A0A9W8TM75"/>
<comment type="caution">
    <text evidence="2">The sequence shown here is derived from an EMBL/GenBank/DDBJ whole genome shotgun (WGS) entry which is preliminary data.</text>
</comment>
<reference evidence="2" key="1">
    <citation type="submission" date="2022-07" db="EMBL/GenBank/DDBJ databases">
        <title>Genome Sequence of Xylaria arbuscula.</title>
        <authorList>
            <person name="Buettner E."/>
        </authorList>
    </citation>
    <scope>NUCLEOTIDE SEQUENCE</scope>
    <source>
        <strain evidence="2">VT107</strain>
    </source>
</reference>
<evidence type="ECO:0000313" key="3">
    <source>
        <dbReference type="Proteomes" id="UP001148614"/>
    </source>
</evidence>
<dbReference type="EMBL" id="JANPWZ010000560">
    <property type="protein sequence ID" value="KAJ3575177.1"/>
    <property type="molecule type" value="Genomic_DNA"/>
</dbReference>
<gene>
    <name evidence="2" type="ORF">NPX13_g4123</name>
</gene>
<feature type="compositionally biased region" description="Polar residues" evidence="1">
    <location>
        <begin position="342"/>
        <end position="357"/>
    </location>
</feature>
<evidence type="ECO:0000256" key="1">
    <source>
        <dbReference type="SAM" id="MobiDB-lite"/>
    </source>
</evidence>
<evidence type="ECO:0008006" key="4">
    <source>
        <dbReference type="Google" id="ProtNLM"/>
    </source>
</evidence>
<dbReference type="Proteomes" id="UP001148614">
    <property type="component" value="Unassembled WGS sequence"/>
</dbReference>
<accession>A0A9W8TM75</accession>
<feature type="compositionally biased region" description="Acidic residues" evidence="1">
    <location>
        <begin position="289"/>
        <end position="301"/>
    </location>
</feature>
<keyword evidence="3" id="KW-1185">Reference proteome</keyword>
<evidence type="ECO:0000313" key="2">
    <source>
        <dbReference type="EMBL" id="KAJ3575177.1"/>
    </source>
</evidence>
<dbReference type="VEuPathDB" id="FungiDB:F4678DRAFT_480615"/>
<sequence>MTRIRDSTASCNLCALVAHSVHDLPLDERQDDVTCHLYWEVDGRTAGREGSKVNCTRRLRIGWNDERLKPYEAHLILAAPAEYDKSDIDYPSRVDRNSQFLGRRIGSSASKRNLIREFLRLCERDHKGCSGNLGIEDPFAQTLREPYFGVIDIENQQLVPLRYHETIEGDRIESDPYATVSYVWGDRASHRHSTRKANVQHRLKPGGLAEVIECLPTALRHRDMVEGCVSDIRQWLENHTWIDWHIRDGHGTLRRIWGTSYEQDKSKEIQWRGYRGVATYDFPPALAENMEDDSNEDTDDEAERRHRRRYRREVHEIPPSSDEEHASRFRRRHGQGELRASLKTNTEDIQVTSSRGLQDQVPRDYFGRSHKTRERMVSFDSWFSLTLPEDPYHVCTTEENETPGLPDQPLLQFFTWRRRFRLVPTEPLPSPTDSFKARNGRNGGPRAPEPLVRCHIHHSSGDKCGSILVDREWLNKMRGRYTFEFIGISDAKSFTQEEFPDWTFYVPLERDECDWKLYFVLLVEYYEEEGIYRRVALGKVFQDAFLHQKDEWKEIILG</sequence>
<organism evidence="2 3">
    <name type="scientific">Xylaria arbuscula</name>
    <dbReference type="NCBI Taxonomy" id="114810"/>
    <lineage>
        <taxon>Eukaryota</taxon>
        <taxon>Fungi</taxon>
        <taxon>Dikarya</taxon>
        <taxon>Ascomycota</taxon>
        <taxon>Pezizomycotina</taxon>
        <taxon>Sordariomycetes</taxon>
        <taxon>Xylariomycetidae</taxon>
        <taxon>Xylariales</taxon>
        <taxon>Xylariaceae</taxon>
        <taxon>Xylaria</taxon>
    </lineage>
</organism>
<name>A0A9W8TM75_9PEZI</name>
<protein>
    <recommendedName>
        <fullName evidence="4">Heterokaryon incompatibility domain-containing protein</fullName>
    </recommendedName>
</protein>